<feature type="signal peptide" evidence="1">
    <location>
        <begin position="1"/>
        <end position="19"/>
    </location>
</feature>
<dbReference type="Pfam" id="PF12869">
    <property type="entry name" value="tRNA_anti-like"/>
    <property type="match status" value="1"/>
</dbReference>
<evidence type="ECO:0000256" key="1">
    <source>
        <dbReference type="SAM" id="SignalP"/>
    </source>
</evidence>
<gene>
    <name evidence="2" type="ORF">ERS008667_04370</name>
</gene>
<organism evidence="2 3">
    <name type="scientific">Yersinia similis</name>
    <dbReference type="NCBI Taxonomy" id="367190"/>
    <lineage>
        <taxon>Bacteria</taxon>
        <taxon>Pseudomonadati</taxon>
        <taxon>Pseudomonadota</taxon>
        <taxon>Gammaproteobacteria</taxon>
        <taxon>Enterobacterales</taxon>
        <taxon>Yersiniaceae</taxon>
        <taxon>Yersinia</taxon>
    </lineage>
</organism>
<feature type="chain" id="PRO_5006696420" evidence="1">
    <location>
        <begin position="20"/>
        <end position="250"/>
    </location>
</feature>
<reference evidence="2 3" key="1">
    <citation type="submission" date="2015-03" db="EMBL/GenBank/DDBJ databases">
        <authorList>
            <person name="Murphy D."/>
        </authorList>
    </citation>
    <scope>NUCLEOTIDE SEQUENCE [LARGE SCALE GENOMIC DNA]</scope>
    <source>
        <strain evidence="2 3">Y233</strain>
    </source>
</reference>
<dbReference type="Proteomes" id="UP000038204">
    <property type="component" value="Unassembled WGS sequence"/>
</dbReference>
<keyword evidence="1" id="KW-0732">Signal</keyword>
<evidence type="ECO:0000313" key="3">
    <source>
        <dbReference type="Proteomes" id="UP000038204"/>
    </source>
</evidence>
<accession>A0A0T9RTA5</accession>
<proteinExistence type="predicted"/>
<sequence>MKRTILFLLFAFCMKNAFSSDLLMPNNKVSFNNYIEMIVDDDIKGFTESSNSVIGEKIPTFSASELILLYKKNELAADKKVKGKPLRVKSVAKAIQSDFAGNAYIIANGKNAFESVFLYVNAEDERVLNLSSGSKIDFICVGGGMTVGTPVVKKCEFTDDYLSKLRDNVINSFEPIINGKGKPKSKFEASLMVLYKLNEDNLESKCKKDKKECMKTLKGLGDTIGLNEEGRDKIKKEMEKYKDLPDLIIK</sequence>
<dbReference type="RefSeq" id="WP_049601973.1">
    <property type="nucleotide sequence ID" value="NZ_CQBK01000082.1"/>
</dbReference>
<dbReference type="AlphaFoldDB" id="A0A0T9RTA5"/>
<name>A0A0T9RTA5_9GAMM</name>
<evidence type="ECO:0000313" key="2">
    <source>
        <dbReference type="EMBL" id="CNI80427.1"/>
    </source>
</evidence>
<protein>
    <submittedName>
        <fullName evidence="2">tRNA_anti-like</fullName>
    </submittedName>
</protein>
<dbReference type="EMBL" id="CQBK01000082">
    <property type="protein sequence ID" value="CNI80427.1"/>
    <property type="molecule type" value="Genomic_DNA"/>
</dbReference>
<dbReference type="InterPro" id="IPR024422">
    <property type="entry name" value="Protein_unknown_function_OB"/>
</dbReference>